<name>L8GHK5_ACACF</name>
<dbReference type="SUPFAM" id="SSF47762">
    <property type="entry name" value="PAH2 domain"/>
    <property type="match status" value="3"/>
</dbReference>
<dbReference type="OrthoDB" id="10265969at2759"/>
<evidence type="ECO:0000256" key="5">
    <source>
        <dbReference type="ARBA" id="ARBA00023163"/>
    </source>
</evidence>
<dbReference type="FunFam" id="1.20.1160.11:FF:000003">
    <property type="entry name" value="Paired amphipathic helix SIN3-like protein"/>
    <property type="match status" value="1"/>
</dbReference>
<dbReference type="InterPro" id="IPR013194">
    <property type="entry name" value="HDAC_interact_dom"/>
</dbReference>
<keyword evidence="4" id="KW-0805">Transcription regulation</keyword>
<dbReference type="Pfam" id="PF02671">
    <property type="entry name" value="PAH"/>
    <property type="match status" value="3"/>
</dbReference>
<dbReference type="GO" id="GO:0000118">
    <property type="term" value="C:histone deacetylase complex"/>
    <property type="evidence" value="ECO:0007669"/>
    <property type="project" value="TreeGrafter"/>
</dbReference>
<evidence type="ECO:0000256" key="1">
    <source>
        <dbReference type="ARBA" id="ARBA00004123"/>
    </source>
</evidence>
<feature type="compositionally biased region" description="Basic and acidic residues" evidence="8">
    <location>
        <begin position="250"/>
        <end position="269"/>
    </location>
</feature>
<dbReference type="GO" id="GO:0000785">
    <property type="term" value="C:chromatin"/>
    <property type="evidence" value="ECO:0007669"/>
    <property type="project" value="TreeGrafter"/>
</dbReference>
<evidence type="ECO:0000256" key="4">
    <source>
        <dbReference type="ARBA" id="ARBA00023015"/>
    </source>
</evidence>
<dbReference type="FunFam" id="1.20.1160.11:FF:000002">
    <property type="entry name" value="Paired amphipathic helix protein SIN3"/>
    <property type="match status" value="1"/>
</dbReference>
<dbReference type="Pfam" id="PF16879">
    <property type="entry name" value="Sin3a_C"/>
    <property type="match status" value="1"/>
</dbReference>
<dbReference type="InterPro" id="IPR036600">
    <property type="entry name" value="PAH_sf"/>
</dbReference>
<dbReference type="PROSITE" id="PS51477">
    <property type="entry name" value="PAH"/>
    <property type="match status" value="3"/>
</dbReference>
<reference evidence="10 11" key="1">
    <citation type="journal article" date="2013" name="Genome Biol.">
        <title>Genome of Acanthamoeba castellanii highlights extensive lateral gene transfer and early evolution of tyrosine kinase signaling.</title>
        <authorList>
            <person name="Clarke M."/>
            <person name="Lohan A.J."/>
            <person name="Liu B."/>
            <person name="Lagkouvardos I."/>
            <person name="Roy S."/>
            <person name="Zafar N."/>
            <person name="Bertelli C."/>
            <person name="Schilde C."/>
            <person name="Kianianmomeni A."/>
            <person name="Burglin T.R."/>
            <person name="Frech C."/>
            <person name="Turcotte B."/>
            <person name="Kopec K.O."/>
            <person name="Synnott J.M."/>
            <person name="Choo C."/>
            <person name="Paponov I."/>
            <person name="Finkler A."/>
            <person name="Soon Heng Tan C."/>
            <person name="Hutchins A.P."/>
            <person name="Weinmeier T."/>
            <person name="Rattei T."/>
            <person name="Chu J.S."/>
            <person name="Gimenez G."/>
            <person name="Irimia M."/>
            <person name="Rigden D.J."/>
            <person name="Fitzpatrick D.A."/>
            <person name="Lorenzo-Morales J."/>
            <person name="Bateman A."/>
            <person name="Chiu C.H."/>
            <person name="Tang P."/>
            <person name="Hegemann P."/>
            <person name="Fromm H."/>
            <person name="Raoult D."/>
            <person name="Greub G."/>
            <person name="Miranda-Saavedra D."/>
            <person name="Chen N."/>
            <person name="Nash P."/>
            <person name="Ginger M.L."/>
            <person name="Horn M."/>
            <person name="Schaap P."/>
            <person name="Caler L."/>
            <person name="Loftus B."/>
        </authorList>
    </citation>
    <scope>NUCLEOTIDE SEQUENCE [LARGE SCALE GENOMIC DNA]</scope>
    <source>
        <strain evidence="10 11">Neff</strain>
    </source>
</reference>
<dbReference type="Proteomes" id="UP000011083">
    <property type="component" value="Unassembled WGS sequence"/>
</dbReference>
<evidence type="ECO:0000313" key="10">
    <source>
        <dbReference type="EMBL" id="ELR12555.1"/>
    </source>
</evidence>
<dbReference type="VEuPathDB" id="AmoebaDB:ACA1_329510"/>
<feature type="compositionally biased region" description="Basic and acidic residues" evidence="8">
    <location>
        <begin position="685"/>
        <end position="727"/>
    </location>
</feature>
<keyword evidence="11" id="KW-1185">Reference proteome</keyword>
<keyword evidence="3" id="KW-0677">Repeat</keyword>
<dbReference type="SMART" id="SM00761">
    <property type="entry name" value="HDAC_interact"/>
    <property type="match status" value="1"/>
</dbReference>
<dbReference type="InterPro" id="IPR039774">
    <property type="entry name" value="Sin3-like"/>
</dbReference>
<comment type="subcellular location">
    <subcellularLocation>
        <location evidence="1 7">Nucleus</location>
    </subcellularLocation>
</comment>
<organism evidence="10 11">
    <name type="scientific">Acanthamoeba castellanii (strain ATCC 30010 / Neff)</name>
    <dbReference type="NCBI Taxonomy" id="1257118"/>
    <lineage>
        <taxon>Eukaryota</taxon>
        <taxon>Amoebozoa</taxon>
        <taxon>Discosea</taxon>
        <taxon>Longamoebia</taxon>
        <taxon>Centramoebida</taxon>
        <taxon>Acanthamoebidae</taxon>
        <taxon>Acanthamoeba</taxon>
    </lineage>
</organism>
<keyword evidence="6 7" id="KW-0539">Nucleus</keyword>
<feature type="compositionally biased region" description="Low complexity" evidence="8">
    <location>
        <begin position="669"/>
        <end position="683"/>
    </location>
</feature>
<evidence type="ECO:0000256" key="7">
    <source>
        <dbReference type="PROSITE-ProRule" id="PRU00810"/>
    </source>
</evidence>
<feature type="compositionally biased region" description="Basic and acidic residues" evidence="8">
    <location>
        <begin position="277"/>
        <end position="287"/>
    </location>
</feature>
<dbReference type="GeneID" id="14913066"/>
<gene>
    <name evidence="10" type="ORF">ACA1_329510</name>
</gene>
<evidence type="ECO:0000256" key="3">
    <source>
        <dbReference type="ARBA" id="ARBA00022737"/>
    </source>
</evidence>
<dbReference type="PANTHER" id="PTHR12346:SF0">
    <property type="entry name" value="SIN3A, ISOFORM G"/>
    <property type="match status" value="1"/>
</dbReference>
<dbReference type="KEGG" id="acan:ACA1_329510"/>
<accession>L8GHK5</accession>
<dbReference type="EMBL" id="KB008108">
    <property type="protein sequence ID" value="ELR12555.1"/>
    <property type="molecule type" value="Genomic_DNA"/>
</dbReference>
<evidence type="ECO:0000256" key="6">
    <source>
        <dbReference type="ARBA" id="ARBA00023242"/>
    </source>
</evidence>
<feature type="domain" description="Histone deacetylase interacting" evidence="9">
    <location>
        <begin position="386"/>
        <end position="480"/>
    </location>
</feature>
<feature type="region of interest" description="Disordered" evidence="8">
    <location>
        <begin position="635"/>
        <end position="744"/>
    </location>
</feature>
<evidence type="ECO:0000259" key="9">
    <source>
        <dbReference type="SMART" id="SM00761"/>
    </source>
</evidence>
<feature type="region of interest" description="Disordered" evidence="8">
    <location>
        <begin position="235"/>
        <end position="287"/>
    </location>
</feature>
<dbReference type="Pfam" id="PF08295">
    <property type="entry name" value="Sin3_corepress"/>
    <property type="match status" value="1"/>
</dbReference>
<evidence type="ECO:0000313" key="11">
    <source>
        <dbReference type="Proteomes" id="UP000011083"/>
    </source>
</evidence>
<keyword evidence="5" id="KW-0804">Transcription</keyword>
<dbReference type="InterPro" id="IPR031693">
    <property type="entry name" value="Sin3_C"/>
</dbReference>
<dbReference type="GO" id="GO:0000122">
    <property type="term" value="P:negative regulation of transcription by RNA polymerase II"/>
    <property type="evidence" value="ECO:0007669"/>
    <property type="project" value="TreeGrafter"/>
</dbReference>
<keyword evidence="2" id="KW-0678">Repressor</keyword>
<dbReference type="OMA" id="SHTWIDQ"/>
<proteinExistence type="predicted"/>
<dbReference type="FunFam" id="1.20.1160.11:FF:000001">
    <property type="entry name" value="Paired amphipathic helix protein Sin3"/>
    <property type="match status" value="1"/>
</dbReference>
<feature type="compositionally biased region" description="Basic and acidic residues" evidence="8">
    <location>
        <begin position="642"/>
        <end position="663"/>
    </location>
</feature>
<sequence length="1039" mass="119401">MPPLSEVTRSQSIAPGQPLLPAAASLRYTRLLFFRRQALSTQASHVMSSTPTRGVKFESALDFLDQVKLQFQHQPQIYNYFLDVMKEFKAQTIDTPGVIARVSDLFKGHDDLILGFNTFLPPGYKIVPVAAMPPPSESDVARKQPEFDHARAYVKKIKMRFLHQPQIYKNFLEILHTFHREQHTIKDVYEQVAYLFQDHPDLLEEFSEFLPENTTPNPQLGGVAYPQAAPIHHPPKRTAPKIRGQPMKTAVRDTGKKAAKEKAKPEKSRGMKRKAHEKAEERMSKKQHQDNLKELNFFYKVRKKLNNDKLYNEFLKCLNLFSNKIITRVELAVVVRDVFAGEPELFERFKKFIGFTSDDELELPAVDSEEEMPSQHWSLADIDFSACKRYGPSYRALPKNYQKATVTGDELSREVLNTKYVSMAMGSEEGGFKGSRKNQYEEVLFKYELDLVIELNSSTMRALEPILKQIMDMPEDEASRFKIDNLDVLHIRSIERIYGNKGPDVVDKLFNNPVVAVPVILKRLKQKDNEWRNARREWNKIWREAEKKNLSSKVLLAEIKQKYQEKLKHKPSEQPNYHLKYGMNDPQVLNDINDLITNAAERILSKADRERLDAFMERFIKAFFLVPSKEEALVQPTASAMEEEKKEGEVVPPEVKPEPKEGDTMEVEGGAPPAAPAQPAGDAMELEKASEGAEKTAEQQPEEKKMDEELPKQQEPEQEAEEKKDEATETSAAAAAKEPAVKEEVMRDASAVAPAVVRPEPMEPQTARGRSPSTKIFFGNKAFYCFFRLYQIIYDRLTAAKEMEKNSDKKKWAASVLTPPKEMLSTASDSEKKDPYQHLITSIYALMEGSLEQSKFEDDCRDMFGISSYILFTIDKLIVQLAKQLQILITDDSCAKLLALYAYEGSRPRGSLEVIYHSNVLELLPEDDRCFRFEFSQESCELTIQLLDSTDKPRFVDLSFDKDKWAEYVENYVQSDKSHLDVRKHKVFLLRNQRKWTKKGGNPMENVVVSNGLECKICLTTYRLFYVQDTHDFFYRRIA</sequence>
<dbReference type="PANTHER" id="PTHR12346">
    <property type="entry name" value="SIN3B-RELATED"/>
    <property type="match status" value="1"/>
</dbReference>
<dbReference type="GO" id="GO:0003714">
    <property type="term" value="F:transcription corepressor activity"/>
    <property type="evidence" value="ECO:0007669"/>
    <property type="project" value="InterPro"/>
</dbReference>
<dbReference type="AlphaFoldDB" id="L8GHK5"/>
<dbReference type="RefSeq" id="XP_004334568.1">
    <property type="nucleotide sequence ID" value="XM_004334520.1"/>
</dbReference>
<feature type="compositionally biased region" description="Low complexity" evidence="8">
    <location>
        <begin position="729"/>
        <end position="738"/>
    </location>
</feature>
<dbReference type="STRING" id="1257118.L8GHK5"/>
<dbReference type="InterPro" id="IPR003822">
    <property type="entry name" value="PAH"/>
</dbReference>
<protein>
    <submittedName>
        <fullName evidence="10">Paired amphipathic helix protein sin3, putative</fullName>
    </submittedName>
</protein>
<evidence type="ECO:0000256" key="8">
    <source>
        <dbReference type="SAM" id="MobiDB-lite"/>
    </source>
</evidence>
<dbReference type="Gene3D" id="1.20.1160.11">
    <property type="entry name" value="Paired amphipathic helix"/>
    <property type="match status" value="3"/>
</dbReference>
<evidence type="ECO:0000256" key="2">
    <source>
        <dbReference type="ARBA" id="ARBA00022491"/>
    </source>
</evidence>